<dbReference type="OrthoDB" id="6507254at2"/>
<proteinExistence type="predicted"/>
<accession>A0A2N5E5P9</accession>
<evidence type="ECO:0000313" key="1">
    <source>
        <dbReference type="EMBL" id="PLR36477.1"/>
    </source>
</evidence>
<organism evidence="1 2">
    <name type="scientific">Chimaeribacter coloradensis</name>
    <dbReference type="NCBI Taxonomy" id="2060068"/>
    <lineage>
        <taxon>Bacteria</taxon>
        <taxon>Pseudomonadati</taxon>
        <taxon>Pseudomonadota</taxon>
        <taxon>Gammaproteobacteria</taxon>
        <taxon>Enterobacterales</taxon>
        <taxon>Yersiniaceae</taxon>
        <taxon>Chimaeribacter</taxon>
    </lineage>
</organism>
<dbReference type="AlphaFoldDB" id="A0A2N5E5P9"/>
<evidence type="ECO:0008006" key="3">
    <source>
        <dbReference type="Google" id="ProtNLM"/>
    </source>
</evidence>
<evidence type="ECO:0000313" key="2">
    <source>
        <dbReference type="Proteomes" id="UP000234503"/>
    </source>
</evidence>
<comment type="caution">
    <text evidence="1">The sequence shown here is derived from an EMBL/GenBank/DDBJ whole genome shotgun (WGS) entry which is preliminary data.</text>
</comment>
<protein>
    <recommendedName>
        <fullName evidence="3">Antitoxin</fullName>
    </recommendedName>
</protein>
<sequence>MITVRETRLRDELAEVLDLLRQGNAVTLTQPGKPDLVLRAAAVSAIKQEHGETAGEKELMRDRITAKSVKRLTFEQTKAKTQKKHAHIINALAGK</sequence>
<reference evidence="1 2" key="1">
    <citation type="submission" date="2017-12" db="EMBL/GenBank/DDBJ databases">
        <title>Characterization of six clinical isolates of Enterochimera gen. nov., a novel genus of the Yersiniaciae family and the three species Enterochimera arupensis sp. nov., Enterochimera coloradensis sp. nov, and Enterochimera californica sp. nov.</title>
        <authorList>
            <person name="Rossi A."/>
            <person name="Fisher M."/>
        </authorList>
    </citation>
    <scope>NUCLEOTIDE SEQUENCE [LARGE SCALE GENOMIC DNA]</scope>
    <source>
        <strain evidence="2">2016-Iso4</strain>
    </source>
</reference>
<dbReference type="Proteomes" id="UP000234503">
    <property type="component" value="Unassembled WGS sequence"/>
</dbReference>
<dbReference type="EMBL" id="PJZH01000006">
    <property type="protein sequence ID" value="PLR36477.1"/>
    <property type="molecule type" value="Genomic_DNA"/>
</dbReference>
<keyword evidence="2" id="KW-1185">Reference proteome</keyword>
<gene>
    <name evidence="1" type="ORF">CYR32_08970</name>
</gene>
<dbReference type="RefSeq" id="WP_101824051.1">
    <property type="nucleotide sequence ID" value="NZ_PJZH01000006.1"/>
</dbReference>
<name>A0A2N5E5P9_9GAMM</name>